<dbReference type="InterPro" id="IPR003593">
    <property type="entry name" value="AAA+_ATPase"/>
</dbReference>
<feature type="transmembrane region" description="Helical" evidence="8">
    <location>
        <begin position="61"/>
        <end position="85"/>
    </location>
</feature>
<dbReference type="AlphaFoldDB" id="A0A512H758"/>
<dbReference type="InterPro" id="IPR039421">
    <property type="entry name" value="Type_1_exporter"/>
</dbReference>
<feature type="transmembrane region" description="Helical" evidence="8">
    <location>
        <begin position="153"/>
        <end position="172"/>
    </location>
</feature>
<keyword evidence="4" id="KW-0067">ATP-binding</keyword>
<comment type="caution">
    <text evidence="11">The sequence shown here is derived from an EMBL/GenBank/DDBJ whole genome shotgun (WGS) entry which is preliminary data.</text>
</comment>
<comment type="subcellular location">
    <subcellularLocation>
        <location evidence="1">Cell membrane</location>
        <topology evidence="1">Multi-pass membrane protein</topology>
    </subcellularLocation>
</comment>
<dbReference type="PANTHER" id="PTHR24221:SF590">
    <property type="entry name" value="COMPONENT LINKED WITH THE ASSEMBLY OF CYTOCHROME' TRANSPORT TRANSMEMBRANE ATP-BINDING PROTEIN ABC TRANSPORTER CYDD-RELATED"/>
    <property type="match status" value="1"/>
</dbReference>
<name>A0A512H758_9PROT</name>
<keyword evidence="2 8" id="KW-0812">Transmembrane</keyword>
<feature type="transmembrane region" description="Helical" evidence="8">
    <location>
        <begin position="232"/>
        <end position="263"/>
    </location>
</feature>
<dbReference type="InterPro" id="IPR017871">
    <property type="entry name" value="ABC_transporter-like_CS"/>
</dbReference>
<keyword evidence="5 8" id="KW-1133">Transmembrane helix</keyword>
<dbReference type="CDD" id="cd18584">
    <property type="entry name" value="ABC_6TM_AarD_CydD"/>
    <property type="match status" value="1"/>
</dbReference>
<evidence type="ECO:0000256" key="6">
    <source>
        <dbReference type="ARBA" id="ARBA00023136"/>
    </source>
</evidence>
<dbReference type="InterPro" id="IPR036640">
    <property type="entry name" value="ABC1_TM_sf"/>
</dbReference>
<proteinExistence type="predicted"/>
<evidence type="ECO:0000256" key="1">
    <source>
        <dbReference type="ARBA" id="ARBA00004651"/>
    </source>
</evidence>
<dbReference type="Pfam" id="PF00005">
    <property type="entry name" value="ABC_tran"/>
    <property type="match status" value="1"/>
</dbReference>
<organism evidence="11 12">
    <name type="scientific">Pararhodospirillum oryzae</name>
    <dbReference type="NCBI Taxonomy" id="478448"/>
    <lineage>
        <taxon>Bacteria</taxon>
        <taxon>Pseudomonadati</taxon>
        <taxon>Pseudomonadota</taxon>
        <taxon>Alphaproteobacteria</taxon>
        <taxon>Rhodospirillales</taxon>
        <taxon>Rhodospirillaceae</taxon>
        <taxon>Pararhodospirillum</taxon>
    </lineage>
</organism>
<evidence type="ECO:0000256" key="3">
    <source>
        <dbReference type="ARBA" id="ARBA00022741"/>
    </source>
</evidence>
<reference evidence="11 12" key="1">
    <citation type="submission" date="2019-07" db="EMBL/GenBank/DDBJ databases">
        <title>Whole genome shotgun sequence of Rhodospirillum oryzae NBRC 107573.</title>
        <authorList>
            <person name="Hosoyama A."/>
            <person name="Uohara A."/>
            <person name="Ohji S."/>
            <person name="Ichikawa N."/>
        </authorList>
    </citation>
    <scope>NUCLEOTIDE SEQUENCE [LARGE SCALE GENOMIC DNA]</scope>
    <source>
        <strain evidence="11 12">NBRC 107573</strain>
    </source>
</reference>
<dbReference type="RefSeq" id="WP_147163260.1">
    <property type="nucleotide sequence ID" value="NZ_BJZO01000029.1"/>
</dbReference>
<keyword evidence="3" id="KW-0547">Nucleotide-binding</keyword>
<evidence type="ECO:0000256" key="2">
    <source>
        <dbReference type="ARBA" id="ARBA00022692"/>
    </source>
</evidence>
<evidence type="ECO:0000256" key="7">
    <source>
        <dbReference type="SAM" id="MobiDB-lite"/>
    </source>
</evidence>
<keyword evidence="6 8" id="KW-0472">Membrane</keyword>
<dbReference type="InterPro" id="IPR003439">
    <property type="entry name" value="ABC_transporter-like_ATP-bd"/>
</dbReference>
<dbReference type="Gene3D" id="3.40.50.300">
    <property type="entry name" value="P-loop containing nucleotide triphosphate hydrolases"/>
    <property type="match status" value="1"/>
</dbReference>
<sequence>MPPLPACLDAPRAALRPALLGVALLNGAAGVVLVALAWCLADTLNALVFHDTGPTPLRLGTVAALLLARAALMAAAQGRAAALGFEAGRMVRRRLVEGLLARSTPVPPGSLALVGVEGIDAIEPFFARYLPATFHAVLLPVVVLVVVVPMDPLSALVLAGTAPLIPLFMLLIGHGTQTLNAAQWAEMTRASAYFLDVVRALPLVRAFAAVPAERQRLATAASAWCDGTVRVLRLAFLSALVLEFLATLGVALVAVFIGFRLLWGQIEFERGLFVLLLAPEFYLPLRSLGVHYHARLEAQAAAERLAALIEDENAPPSSAPESPTPESPASQAAPLRPEEPSAPRVEVAGVSFAYPGHAPVLEDCSFTLEPGTLTALVGASGAGKSTLLALLRGRLTPQAGTIRVDGVPPGAEAARPAWIPQEPHPFAGTLAEAVRLGAPDAPDEAVSRALDLAHATPFVAERPQGLDAPIGEGGAGLSGGELRRLALARAFLMDAPLVLLDEPSASLDHESETALIAALQGLRRGRTVLVAAHRLATIRAADRVLVLAGGRVAQEGLFETLRASDGPLRALLGAGAPLVGAALEETSR</sequence>
<feature type="domain" description="ABC transporter" evidence="9">
    <location>
        <begin position="345"/>
        <end position="574"/>
    </location>
</feature>
<dbReference type="PROSITE" id="PS50929">
    <property type="entry name" value="ABC_TM1F"/>
    <property type="match status" value="1"/>
</dbReference>
<accession>A0A512H758</accession>
<dbReference type="GO" id="GO:0016887">
    <property type="term" value="F:ATP hydrolysis activity"/>
    <property type="evidence" value="ECO:0007669"/>
    <property type="project" value="InterPro"/>
</dbReference>
<dbReference type="NCBIfam" id="TIGR02857">
    <property type="entry name" value="CydD"/>
    <property type="match status" value="1"/>
</dbReference>
<feature type="transmembrane region" description="Helical" evidence="8">
    <location>
        <begin position="18"/>
        <end position="41"/>
    </location>
</feature>
<feature type="domain" description="ABC transmembrane type-1" evidence="10">
    <location>
        <begin position="20"/>
        <end position="297"/>
    </location>
</feature>
<dbReference type="InterPro" id="IPR011527">
    <property type="entry name" value="ABC1_TM_dom"/>
</dbReference>
<dbReference type="SMART" id="SM00382">
    <property type="entry name" value="AAA"/>
    <property type="match status" value="1"/>
</dbReference>
<gene>
    <name evidence="11" type="primary">cydD</name>
    <name evidence="11" type="ORF">ROR02_13510</name>
</gene>
<dbReference type="Pfam" id="PF00664">
    <property type="entry name" value="ABC_membrane"/>
    <property type="match status" value="1"/>
</dbReference>
<dbReference type="PROSITE" id="PS50893">
    <property type="entry name" value="ABC_TRANSPORTER_2"/>
    <property type="match status" value="1"/>
</dbReference>
<evidence type="ECO:0000256" key="4">
    <source>
        <dbReference type="ARBA" id="ARBA00022840"/>
    </source>
</evidence>
<dbReference type="GO" id="GO:0005886">
    <property type="term" value="C:plasma membrane"/>
    <property type="evidence" value="ECO:0007669"/>
    <property type="project" value="UniProtKB-SubCell"/>
</dbReference>
<feature type="transmembrane region" description="Helical" evidence="8">
    <location>
        <begin position="129"/>
        <end position="147"/>
    </location>
</feature>
<feature type="region of interest" description="Disordered" evidence="7">
    <location>
        <begin position="313"/>
        <end position="340"/>
    </location>
</feature>
<dbReference type="OrthoDB" id="5288404at2"/>
<evidence type="ECO:0000259" key="10">
    <source>
        <dbReference type="PROSITE" id="PS50929"/>
    </source>
</evidence>
<evidence type="ECO:0000256" key="5">
    <source>
        <dbReference type="ARBA" id="ARBA00022989"/>
    </source>
</evidence>
<dbReference type="GO" id="GO:0042883">
    <property type="term" value="P:cysteine transport"/>
    <property type="evidence" value="ECO:0007669"/>
    <property type="project" value="InterPro"/>
</dbReference>
<dbReference type="Gene3D" id="1.20.1560.10">
    <property type="entry name" value="ABC transporter type 1, transmembrane domain"/>
    <property type="match status" value="1"/>
</dbReference>
<evidence type="ECO:0000259" key="9">
    <source>
        <dbReference type="PROSITE" id="PS50893"/>
    </source>
</evidence>
<keyword evidence="12" id="KW-1185">Reference proteome</keyword>
<dbReference type="SUPFAM" id="SSF52540">
    <property type="entry name" value="P-loop containing nucleoside triphosphate hydrolases"/>
    <property type="match status" value="1"/>
</dbReference>
<dbReference type="GO" id="GO:0140359">
    <property type="term" value="F:ABC-type transporter activity"/>
    <property type="evidence" value="ECO:0007669"/>
    <property type="project" value="InterPro"/>
</dbReference>
<dbReference type="InterPro" id="IPR027417">
    <property type="entry name" value="P-loop_NTPase"/>
</dbReference>
<dbReference type="GO" id="GO:0005524">
    <property type="term" value="F:ATP binding"/>
    <property type="evidence" value="ECO:0007669"/>
    <property type="project" value="UniProtKB-KW"/>
</dbReference>
<evidence type="ECO:0000313" key="11">
    <source>
        <dbReference type="EMBL" id="GEO81220.1"/>
    </source>
</evidence>
<protein>
    <submittedName>
        <fullName evidence="11">Thiol reductant ABC exporter subunit CydD</fullName>
    </submittedName>
</protein>
<evidence type="ECO:0000313" key="12">
    <source>
        <dbReference type="Proteomes" id="UP000321567"/>
    </source>
</evidence>
<dbReference type="Proteomes" id="UP000321567">
    <property type="component" value="Unassembled WGS sequence"/>
</dbReference>
<dbReference type="InterPro" id="IPR014216">
    <property type="entry name" value="ABC_transptr_CydD"/>
</dbReference>
<evidence type="ECO:0000256" key="8">
    <source>
        <dbReference type="SAM" id="Phobius"/>
    </source>
</evidence>
<dbReference type="SUPFAM" id="SSF90123">
    <property type="entry name" value="ABC transporter transmembrane region"/>
    <property type="match status" value="1"/>
</dbReference>
<dbReference type="PROSITE" id="PS00211">
    <property type="entry name" value="ABC_TRANSPORTER_1"/>
    <property type="match status" value="1"/>
</dbReference>
<dbReference type="EMBL" id="BJZO01000029">
    <property type="protein sequence ID" value="GEO81220.1"/>
    <property type="molecule type" value="Genomic_DNA"/>
</dbReference>
<dbReference type="PANTHER" id="PTHR24221">
    <property type="entry name" value="ATP-BINDING CASSETTE SUB-FAMILY B"/>
    <property type="match status" value="1"/>
</dbReference>